<dbReference type="InterPro" id="IPR058055">
    <property type="entry name" value="PA-PLA1"/>
</dbReference>
<dbReference type="PANTHER" id="PTHR23509">
    <property type="entry name" value="PA-PL1 PHOSPHOLIPASE FAMILY"/>
    <property type="match status" value="1"/>
</dbReference>
<accession>A0AA40FQY4</accession>
<keyword evidence="2" id="KW-1185">Reference proteome</keyword>
<dbReference type="PANTHER" id="PTHR23509:SF10">
    <property type="entry name" value="LD21067P"/>
    <property type="match status" value="1"/>
</dbReference>
<proteinExistence type="predicted"/>
<dbReference type="GO" id="GO:0004620">
    <property type="term" value="F:phospholipase activity"/>
    <property type="evidence" value="ECO:0007669"/>
    <property type="project" value="TreeGrafter"/>
</dbReference>
<protein>
    <submittedName>
        <fullName evidence="1">Uncharacterized protein</fullName>
    </submittedName>
</protein>
<dbReference type="GO" id="GO:0030134">
    <property type="term" value="C:COPII-coated ER to Golgi transport vesicle"/>
    <property type="evidence" value="ECO:0007669"/>
    <property type="project" value="TreeGrafter"/>
</dbReference>
<gene>
    <name evidence="1" type="ORF">K0M31_008938</name>
</gene>
<dbReference type="AlphaFoldDB" id="A0AA40FQY4"/>
<evidence type="ECO:0000313" key="1">
    <source>
        <dbReference type="EMBL" id="KAK1123320.1"/>
    </source>
</evidence>
<comment type="caution">
    <text evidence="1">The sequence shown here is derived from an EMBL/GenBank/DDBJ whole genome shotgun (WGS) entry which is preliminary data.</text>
</comment>
<dbReference type="EMBL" id="JAHYIQ010000021">
    <property type="protein sequence ID" value="KAK1123320.1"/>
    <property type="molecule type" value="Genomic_DNA"/>
</dbReference>
<reference evidence="1" key="1">
    <citation type="submission" date="2021-10" db="EMBL/GenBank/DDBJ databases">
        <title>Melipona bicolor Genome sequencing and assembly.</title>
        <authorList>
            <person name="Araujo N.S."/>
            <person name="Arias M.C."/>
        </authorList>
    </citation>
    <scope>NUCLEOTIDE SEQUENCE</scope>
    <source>
        <strain evidence="1">USP_2M_L1-L4_2017</strain>
        <tissue evidence="1">Whole body</tissue>
    </source>
</reference>
<evidence type="ECO:0000313" key="2">
    <source>
        <dbReference type="Proteomes" id="UP001177670"/>
    </source>
</evidence>
<organism evidence="1 2">
    <name type="scientific">Melipona bicolor</name>
    <dbReference type="NCBI Taxonomy" id="60889"/>
    <lineage>
        <taxon>Eukaryota</taxon>
        <taxon>Metazoa</taxon>
        <taxon>Ecdysozoa</taxon>
        <taxon>Arthropoda</taxon>
        <taxon>Hexapoda</taxon>
        <taxon>Insecta</taxon>
        <taxon>Pterygota</taxon>
        <taxon>Neoptera</taxon>
        <taxon>Endopterygota</taxon>
        <taxon>Hymenoptera</taxon>
        <taxon>Apocrita</taxon>
        <taxon>Aculeata</taxon>
        <taxon>Apoidea</taxon>
        <taxon>Anthophila</taxon>
        <taxon>Apidae</taxon>
        <taxon>Melipona</taxon>
    </lineage>
</organism>
<sequence length="466" mass="52012">MCVEPADEAEKNERMEIEDWYIDAITAAQKILELSQQKATKSQPTKQDFTSILFSLPNLSLSSITSDASGFQTNQTIENVISVQKTNPHALLYDRRDSLRDTASLVVANFHDPQYVIHTTRSDSYHASLNSSSDLNFPSSSVAKSSWDSNQISQTVITTCNAPEHSTSRTTASILQCRTISRQSTEARAYKPFVRAITEEHTNASRSTFDDLAGSKQSCNIMSVELSATSSAKTILPEPTRSATLSPVQMSAKPRLITWPLVLRIRLLDSLRLEKVHNSNEIIPETMVNTDGGRYDVYILHRQRFPVFWTGGSTECHGSDPLFDYCSARLTASWDNSTDTGSRSRVTKGGLDEFHSEDGEPETVNHVLFLIHDIGSVHSPIIYRTASEQRIAKGVEVLSISRHTSFQSKGTGIDRKPQTTTLDNIPTLQHFTNDIFFYTSPIYRQTIMDAIGANYYNATSGSEHYY</sequence>
<name>A0AA40FQY4_9HYME</name>
<dbReference type="Proteomes" id="UP001177670">
    <property type="component" value="Unassembled WGS sequence"/>
</dbReference>